<feature type="chain" id="PRO_5046997936" evidence="1">
    <location>
        <begin position="20"/>
        <end position="587"/>
    </location>
</feature>
<keyword evidence="3" id="KW-1185">Reference proteome</keyword>
<gene>
    <name evidence="2" type="ORF">N6H18_06925</name>
</gene>
<dbReference type="Proteomes" id="UP001065174">
    <property type="component" value="Chromosome"/>
</dbReference>
<evidence type="ECO:0000313" key="2">
    <source>
        <dbReference type="EMBL" id="UXP33685.1"/>
    </source>
</evidence>
<dbReference type="EMBL" id="CP106679">
    <property type="protein sequence ID" value="UXP33685.1"/>
    <property type="molecule type" value="Genomic_DNA"/>
</dbReference>
<organism evidence="2 3">
    <name type="scientific">Reichenbachiella agarivorans</name>
    <dbReference type="NCBI Taxonomy" id="2979464"/>
    <lineage>
        <taxon>Bacteria</taxon>
        <taxon>Pseudomonadati</taxon>
        <taxon>Bacteroidota</taxon>
        <taxon>Cytophagia</taxon>
        <taxon>Cytophagales</taxon>
        <taxon>Reichenbachiellaceae</taxon>
        <taxon>Reichenbachiella</taxon>
    </lineage>
</organism>
<evidence type="ECO:0000256" key="1">
    <source>
        <dbReference type="SAM" id="SignalP"/>
    </source>
</evidence>
<proteinExistence type="predicted"/>
<evidence type="ECO:0000313" key="3">
    <source>
        <dbReference type="Proteomes" id="UP001065174"/>
    </source>
</evidence>
<dbReference type="RefSeq" id="WP_262311112.1">
    <property type="nucleotide sequence ID" value="NZ_CP106679.1"/>
</dbReference>
<protein>
    <submittedName>
        <fullName evidence="2">Uncharacterized protein</fullName>
    </submittedName>
</protein>
<keyword evidence="1" id="KW-0732">Signal</keyword>
<sequence length="587" mass="65376">MKKAVLFLTLIMAVTSTFGQFKKNEDTGEAPKKKKFNLMEKIGDMTGNLMTGKTETLDGVVVKANYINGLYSTDIETTEAKYFPDGAREGDHMLFITFFKNEGMGLLEIQGSVTIDDEPLKYYGMGSYGKHYLYPPSKPIVLKIKTNLGDEASYTFQPIPEVDILSVNGETALPILDLADDIQLEYYNPPGSEGTTIKVSMLTKIMGVRAFNHFADYKVTKPGNVKITIPKEALANPEYAGQLNVGNFDKGDNYIILEREVKKVKEDFGDDQNPGKIVATELYTRNYASFPIIVKGKQEDGVMSVLRVRAITPDKSLGYAFYKPNATYGIPLSKASKFGLVSFTMEASTYKREVEESSKSWTVGNTKYTQTTTTTTTYEFPQLSNETWEYALDQIYKEVVAFFKSEYNVEFVPVVDVTSTPQYNDLFAAAERNSEKKVMKSYMGTKRSTPGTMGEILGSVSSNVTTDNPRVNMMKAAGDIDGLLSMHINLMVGADKDDKVVLYPSFTISISGRDETRGDREGKYFDGQVTRKKGEPFNEAKLKSDKNELARVCSVPAILEGLKAGITTLRAKEVEMGYDKIWNISEE</sequence>
<reference evidence="2" key="1">
    <citation type="submission" date="2022-09" db="EMBL/GenBank/DDBJ databases">
        <title>Comparative genomics and taxonomic characterization of three novel marine species of genus Reichenbachiella exhibiting antioxidant and polysaccharide degradation activities.</title>
        <authorList>
            <person name="Muhammad N."/>
            <person name="Lee Y.-J."/>
            <person name="Ko J."/>
            <person name="Kim S.-G."/>
        </authorList>
    </citation>
    <scope>NUCLEOTIDE SEQUENCE</scope>
    <source>
        <strain evidence="2">BKB1-1</strain>
    </source>
</reference>
<accession>A0ABY6CUL4</accession>
<feature type="signal peptide" evidence="1">
    <location>
        <begin position="1"/>
        <end position="19"/>
    </location>
</feature>
<name>A0ABY6CUL4_9BACT</name>